<gene>
    <name evidence="1" type="ordered locus">Closa_2884</name>
</gene>
<keyword evidence="2" id="KW-1185">Reference proteome</keyword>
<organism evidence="1 2">
    <name type="scientific">Lacrimispora saccharolytica (strain ATCC 35040 / DSM 2544 / NRCC 2533 / WM1)</name>
    <name type="common">Clostridium saccharolyticum</name>
    <dbReference type="NCBI Taxonomy" id="610130"/>
    <lineage>
        <taxon>Bacteria</taxon>
        <taxon>Bacillati</taxon>
        <taxon>Bacillota</taxon>
        <taxon>Clostridia</taxon>
        <taxon>Lachnospirales</taxon>
        <taxon>Lachnospiraceae</taxon>
        <taxon>Lacrimispora</taxon>
    </lineage>
</organism>
<reference evidence="1" key="1">
    <citation type="submission" date="2010-07" db="EMBL/GenBank/DDBJ databases">
        <title>Complete sequence of Clostridium saccharolyticum WM1.</title>
        <authorList>
            <consortium name="US DOE Joint Genome Institute"/>
            <person name="Lucas S."/>
            <person name="Copeland A."/>
            <person name="Lapidus A."/>
            <person name="Cheng J.-F."/>
            <person name="Bruce D."/>
            <person name="Goodwin L."/>
            <person name="Pitluck S."/>
            <person name="Chertkov O."/>
            <person name="Detter J.C."/>
            <person name="Han C."/>
            <person name="Tapia R."/>
            <person name="Land M."/>
            <person name="Hauser L."/>
            <person name="Chang Y.-J."/>
            <person name="Jeffries C."/>
            <person name="Kyrpides N."/>
            <person name="Ivanova N."/>
            <person name="Mikhailova N."/>
            <person name="Mouttaki H."/>
            <person name="Lin L."/>
            <person name="Zhou J."/>
            <person name="Hemme C.L."/>
            <person name="Woyke T."/>
        </authorList>
    </citation>
    <scope>NUCLEOTIDE SEQUENCE [LARGE SCALE GENOMIC DNA]</scope>
    <source>
        <strain evidence="1">WM1</strain>
    </source>
</reference>
<dbReference type="Proteomes" id="UP000001662">
    <property type="component" value="Chromosome"/>
</dbReference>
<protein>
    <submittedName>
        <fullName evidence="1">Uncharacterized protein</fullName>
    </submittedName>
</protein>
<dbReference type="EMBL" id="CP002109">
    <property type="protein sequence ID" value="ADL05422.1"/>
    <property type="molecule type" value="Genomic_DNA"/>
</dbReference>
<dbReference type="RefSeq" id="WP_013273506.1">
    <property type="nucleotide sequence ID" value="NC_014376.1"/>
</dbReference>
<evidence type="ECO:0000313" key="1">
    <source>
        <dbReference type="EMBL" id="ADL05422.1"/>
    </source>
</evidence>
<accession>D9R6L2</accession>
<dbReference type="eggNOG" id="ENOG502ZEKA">
    <property type="taxonomic scope" value="Bacteria"/>
</dbReference>
<name>D9R6L2_LACSW</name>
<sequence>MNKKPIIKNYIEMKGKDVLMDTLPEEKRKEIALMLQDNMMESMGFRRLTASG</sequence>
<proteinExistence type="predicted"/>
<dbReference type="HOGENOM" id="CLU_214272_0_0_9"/>
<dbReference type="AlphaFoldDB" id="D9R6L2"/>
<dbReference type="PaxDb" id="610130-Closa_2884"/>
<evidence type="ECO:0000313" key="2">
    <source>
        <dbReference type="Proteomes" id="UP000001662"/>
    </source>
</evidence>
<dbReference type="KEGG" id="csh:Closa_2884"/>